<protein>
    <submittedName>
        <fullName evidence="1">Uncharacterized protein</fullName>
    </submittedName>
</protein>
<keyword evidence="2" id="KW-1185">Reference proteome</keyword>
<sequence length="101" mass="9992">MAKFRLDSAGIAAVLNSGPVAAAVESLGSAVSASVGTPTASGRPLPVHRRMRTASGGRLRGVRPAVDITIADPAGLAVEAKRGYLVNAAASVGLEVKGKGS</sequence>
<name>A0A7G9W209_9CAUD</name>
<organism evidence="1 2">
    <name type="scientific">Arthrobacter phage Tweety19</name>
    <dbReference type="NCBI Taxonomy" id="2768133"/>
    <lineage>
        <taxon>Viruses</taxon>
        <taxon>Duplodnaviria</taxon>
        <taxon>Heunggongvirae</taxon>
        <taxon>Uroviricota</taxon>
        <taxon>Caudoviricetes</taxon>
        <taxon>Casidaviridae</taxon>
        <taxon>Galvastonvirus</taxon>
        <taxon>Galvastonvirus tweety19</taxon>
    </lineage>
</organism>
<dbReference type="GeneID" id="77954798"/>
<dbReference type="Proteomes" id="UP000516204">
    <property type="component" value="Segment"/>
</dbReference>
<reference evidence="2" key="1">
    <citation type="submission" date="2020-08" db="EMBL/GenBank/DDBJ databases">
        <authorList>
            <person name="Hillin M.J."/>
            <person name="Beth T.W."/>
            <person name="Collman T.N."/>
            <person name="Davis R.E."/>
            <person name="Dobesh B.I."/>
            <person name="Johnson A.L."/>
            <person name="Lewis B.M."/>
            <person name="Suarez T.R."/>
            <person name="Villa E.C."/>
            <person name="Walker J.R."/>
            <person name="Labonte J.M."/>
            <person name="Butela K.A."/>
            <person name="Garlena R.A."/>
            <person name="Russell D.A."/>
            <person name="Pope W.H."/>
            <person name="Jacobs-Sera D."/>
            <person name="Hatfull G.F."/>
        </authorList>
    </citation>
    <scope>NUCLEOTIDE SEQUENCE [LARGE SCALE GENOMIC DNA]</scope>
</reference>
<dbReference type="KEGG" id="vg:77954798"/>
<evidence type="ECO:0000313" key="2">
    <source>
        <dbReference type="Proteomes" id="UP000516204"/>
    </source>
</evidence>
<proteinExistence type="predicted"/>
<gene>
    <name evidence="1" type="primary">11</name>
    <name evidence="1" type="ORF">SEA_TWEETY19_11</name>
</gene>
<evidence type="ECO:0000313" key="1">
    <source>
        <dbReference type="EMBL" id="QNO12672.1"/>
    </source>
</evidence>
<accession>A0A7G9W209</accession>
<dbReference type="RefSeq" id="YP_010678402.1">
    <property type="nucleotide sequence ID" value="NC_071035.1"/>
</dbReference>
<dbReference type="EMBL" id="MT897906">
    <property type="protein sequence ID" value="QNO12672.1"/>
    <property type="molecule type" value="Genomic_DNA"/>
</dbReference>